<dbReference type="PANTHER" id="PTHR37909">
    <property type="entry name" value="S-ADENOSYL-L-METHIONINE-DEPENDENT METHYLTRANSFERASES SUPERFAMILY PROTEIN"/>
    <property type="match status" value="1"/>
</dbReference>
<organism evidence="1 2">
    <name type="scientific">Adineta steineri</name>
    <dbReference type="NCBI Taxonomy" id="433720"/>
    <lineage>
        <taxon>Eukaryota</taxon>
        <taxon>Metazoa</taxon>
        <taxon>Spiralia</taxon>
        <taxon>Gnathifera</taxon>
        <taxon>Rotifera</taxon>
        <taxon>Eurotatoria</taxon>
        <taxon>Bdelloidea</taxon>
        <taxon>Adinetida</taxon>
        <taxon>Adinetidae</taxon>
        <taxon>Adineta</taxon>
    </lineage>
</organism>
<dbReference type="Proteomes" id="UP000663860">
    <property type="component" value="Unassembled WGS sequence"/>
</dbReference>
<name>A0A814G069_9BILA</name>
<dbReference type="InterPro" id="IPR029063">
    <property type="entry name" value="SAM-dependent_MTases_sf"/>
</dbReference>
<protein>
    <recommendedName>
        <fullName evidence="3">Class I SAM-dependent methyltransferase</fullName>
    </recommendedName>
</protein>
<comment type="caution">
    <text evidence="1">The sequence shown here is derived from an EMBL/GenBank/DDBJ whole genome shotgun (WGS) entry which is preliminary data.</text>
</comment>
<dbReference type="AlphaFoldDB" id="A0A814G069"/>
<sequence length="271" mass="31439">MFNDSEANICYSLKSLAMPEEIIDLNAVATDRHSINSSDKPKEVTFNRVHSILYGDPSTKLIYDNAQKYFNKTFDQTYPHTFLKEDIFISIIQNIHPLLKVQFIVEVGTFTGNSASIMGNVLKKSYPGSFILCIDTWLGDLNMWVNKVVWKHLSVSEDGRPTVYYQFLINIIKQNLTEIILPASMTSILGARFLQTYQFYPQVIYLDSAHEQGETLIELSLYWNLLQPGGILFGDDWNWRSVRCDVKKFIYMKNLTIQHFKRIWILKKSID</sequence>
<evidence type="ECO:0000313" key="2">
    <source>
        <dbReference type="Proteomes" id="UP000663860"/>
    </source>
</evidence>
<gene>
    <name evidence="1" type="ORF">IZO911_LOCUS17100</name>
</gene>
<evidence type="ECO:0000313" key="1">
    <source>
        <dbReference type="EMBL" id="CAF0990933.1"/>
    </source>
</evidence>
<dbReference type="EMBL" id="CAJNOE010000157">
    <property type="protein sequence ID" value="CAF0990933.1"/>
    <property type="molecule type" value="Genomic_DNA"/>
</dbReference>
<dbReference type="Gene3D" id="3.40.50.150">
    <property type="entry name" value="Vaccinia Virus protein VP39"/>
    <property type="match status" value="1"/>
</dbReference>
<evidence type="ECO:0008006" key="3">
    <source>
        <dbReference type="Google" id="ProtNLM"/>
    </source>
</evidence>
<accession>A0A814G069</accession>
<dbReference type="Pfam" id="PF13578">
    <property type="entry name" value="Methyltransf_24"/>
    <property type="match status" value="1"/>
</dbReference>
<dbReference type="PANTHER" id="PTHR37909:SF1">
    <property type="entry name" value="S-ADENOSYL-L-METHIONINE-DEPENDENT METHYLTRANSFERASES SUPERFAMILY PROTEIN"/>
    <property type="match status" value="1"/>
</dbReference>
<reference evidence="1" key="1">
    <citation type="submission" date="2021-02" db="EMBL/GenBank/DDBJ databases">
        <authorList>
            <person name="Nowell W R."/>
        </authorList>
    </citation>
    <scope>NUCLEOTIDE SEQUENCE</scope>
</reference>
<proteinExistence type="predicted"/>
<dbReference type="SUPFAM" id="SSF53335">
    <property type="entry name" value="S-adenosyl-L-methionine-dependent methyltransferases"/>
    <property type="match status" value="1"/>
</dbReference>